<protein>
    <submittedName>
        <fullName evidence="2">Uncharacterized protein</fullName>
    </submittedName>
</protein>
<dbReference type="EMBL" id="VTPC01090152">
    <property type="protein sequence ID" value="KAF2884608.1"/>
    <property type="molecule type" value="Genomic_DNA"/>
</dbReference>
<evidence type="ECO:0000313" key="2">
    <source>
        <dbReference type="EMBL" id="KAF2884608.1"/>
    </source>
</evidence>
<organism evidence="2 3">
    <name type="scientific">Ignelater luminosus</name>
    <name type="common">Cucubano</name>
    <name type="synonym">Pyrophorus luminosus</name>
    <dbReference type="NCBI Taxonomy" id="2038154"/>
    <lineage>
        <taxon>Eukaryota</taxon>
        <taxon>Metazoa</taxon>
        <taxon>Ecdysozoa</taxon>
        <taxon>Arthropoda</taxon>
        <taxon>Hexapoda</taxon>
        <taxon>Insecta</taxon>
        <taxon>Pterygota</taxon>
        <taxon>Neoptera</taxon>
        <taxon>Endopterygota</taxon>
        <taxon>Coleoptera</taxon>
        <taxon>Polyphaga</taxon>
        <taxon>Elateriformia</taxon>
        <taxon>Elateroidea</taxon>
        <taxon>Elateridae</taxon>
        <taxon>Agrypninae</taxon>
        <taxon>Pyrophorini</taxon>
        <taxon>Ignelater</taxon>
    </lineage>
</organism>
<reference evidence="2" key="1">
    <citation type="submission" date="2019-08" db="EMBL/GenBank/DDBJ databases">
        <title>The genome of the North American firefly Photinus pyralis.</title>
        <authorList>
            <consortium name="Photinus pyralis genome working group"/>
            <person name="Fallon T.R."/>
            <person name="Sander Lower S.E."/>
            <person name="Weng J.-K."/>
        </authorList>
    </citation>
    <scope>NUCLEOTIDE SEQUENCE</scope>
    <source>
        <strain evidence="2">TRF0915ILg1</strain>
        <tissue evidence="2">Whole body</tissue>
    </source>
</reference>
<evidence type="ECO:0000256" key="1">
    <source>
        <dbReference type="SAM" id="MobiDB-lite"/>
    </source>
</evidence>
<gene>
    <name evidence="2" type="ORF">ILUMI_21572</name>
</gene>
<dbReference type="Proteomes" id="UP000801492">
    <property type="component" value="Unassembled WGS sequence"/>
</dbReference>
<evidence type="ECO:0000313" key="3">
    <source>
        <dbReference type="Proteomes" id="UP000801492"/>
    </source>
</evidence>
<keyword evidence="3" id="KW-1185">Reference proteome</keyword>
<feature type="region of interest" description="Disordered" evidence="1">
    <location>
        <begin position="106"/>
        <end position="128"/>
    </location>
</feature>
<dbReference type="AlphaFoldDB" id="A0A8K0G3R7"/>
<comment type="caution">
    <text evidence="2">The sequence shown here is derived from an EMBL/GenBank/DDBJ whole genome shotgun (WGS) entry which is preliminary data.</text>
</comment>
<accession>A0A8K0G3R7</accession>
<name>A0A8K0G3R7_IGNLU</name>
<sequence>MFMVVVIFVKQEKCSSTNPQINSLRNLIKESKPVGNDTLIRLLTHFLPASPFGILASSTENTSNLVDIVKLPPEKVDDVADLEDLDENILEDKIPRDLPGFLEVHNEKKHPSAKKARKEKSISSWSKENPEFSVVDSTDLDLEEQNAILTENLRGKTPVQIFKQT</sequence>
<proteinExistence type="predicted"/>